<evidence type="ECO:0000313" key="5">
    <source>
        <dbReference type="Proteomes" id="UP000295304"/>
    </source>
</evidence>
<sequence>MLRAHLITHLGYGPFDLDVSPGERVVLMGPSGIGKSLLLRAIADLDPNSGEVHLDNVSRETLDAPIWRRRVGYLAAQSGWWEPTVGAHFPTDTRSAAKILFEQLGLETSALNWDVGRLSSGERQRLALARLLVNTPDVLLLDEPTSGLDHGATLRVEAVLKAYAAAGNAIVCVTHDKAQARRFATRTLTVDHRGLRGGTKQHPPSEAPQ</sequence>
<protein>
    <submittedName>
        <fullName evidence="4">ABC-type iron transport system FetAB ATPase subunit</fullName>
    </submittedName>
</protein>
<keyword evidence="1" id="KW-0547">Nucleotide-binding</keyword>
<proteinExistence type="predicted"/>
<keyword evidence="5" id="KW-1185">Reference proteome</keyword>
<organism evidence="4 5">
    <name type="scientific">Varunaivibrio sulfuroxidans</name>
    <dbReference type="NCBI Taxonomy" id="1773489"/>
    <lineage>
        <taxon>Bacteria</taxon>
        <taxon>Pseudomonadati</taxon>
        <taxon>Pseudomonadota</taxon>
        <taxon>Alphaproteobacteria</taxon>
        <taxon>Rhodospirillales</taxon>
        <taxon>Magnetovibrionaceae</taxon>
        <taxon>Varunaivibrio</taxon>
    </lineage>
</organism>
<evidence type="ECO:0000256" key="2">
    <source>
        <dbReference type="ARBA" id="ARBA00022840"/>
    </source>
</evidence>
<dbReference type="PANTHER" id="PTHR43119">
    <property type="entry name" value="ABC TRANSPORT PROTEIN ATP-BINDING COMPONENT-RELATED"/>
    <property type="match status" value="1"/>
</dbReference>
<gene>
    <name evidence="4" type="ORF">EDD55_103198</name>
</gene>
<reference evidence="4 5" key="1">
    <citation type="submission" date="2019-03" db="EMBL/GenBank/DDBJ databases">
        <title>Genomic Encyclopedia of Type Strains, Phase IV (KMG-IV): sequencing the most valuable type-strain genomes for metagenomic binning, comparative biology and taxonomic classification.</title>
        <authorList>
            <person name="Goeker M."/>
        </authorList>
    </citation>
    <scope>NUCLEOTIDE SEQUENCE [LARGE SCALE GENOMIC DNA]</scope>
    <source>
        <strain evidence="4 5">DSM 101688</strain>
    </source>
</reference>
<dbReference type="GO" id="GO:0005524">
    <property type="term" value="F:ATP binding"/>
    <property type="evidence" value="ECO:0007669"/>
    <property type="project" value="UniProtKB-KW"/>
</dbReference>
<dbReference type="EMBL" id="SLZW01000003">
    <property type="protein sequence ID" value="TCS63575.1"/>
    <property type="molecule type" value="Genomic_DNA"/>
</dbReference>
<dbReference type="Proteomes" id="UP000295304">
    <property type="component" value="Unassembled WGS sequence"/>
</dbReference>
<dbReference type="AlphaFoldDB" id="A0A4R3JDS5"/>
<evidence type="ECO:0000313" key="4">
    <source>
        <dbReference type="EMBL" id="TCS63575.1"/>
    </source>
</evidence>
<evidence type="ECO:0000259" key="3">
    <source>
        <dbReference type="PROSITE" id="PS50893"/>
    </source>
</evidence>
<dbReference type="InterPro" id="IPR027417">
    <property type="entry name" value="P-loop_NTPase"/>
</dbReference>
<dbReference type="SMART" id="SM00382">
    <property type="entry name" value="AAA"/>
    <property type="match status" value="1"/>
</dbReference>
<feature type="domain" description="ABC transporter" evidence="3">
    <location>
        <begin position="2"/>
        <end position="209"/>
    </location>
</feature>
<dbReference type="SUPFAM" id="SSF52540">
    <property type="entry name" value="P-loop containing nucleoside triphosphate hydrolases"/>
    <property type="match status" value="1"/>
</dbReference>
<dbReference type="InterPro" id="IPR003593">
    <property type="entry name" value="AAA+_ATPase"/>
</dbReference>
<dbReference type="PROSITE" id="PS50893">
    <property type="entry name" value="ABC_TRANSPORTER_2"/>
    <property type="match status" value="1"/>
</dbReference>
<keyword evidence="2" id="KW-0067">ATP-binding</keyword>
<name>A0A4R3JDS5_9PROT</name>
<dbReference type="InterPro" id="IPR017871">
    <property type="entry name" value="ABC_transporter-like_CS"/>
</dbReference>
<dbReference type="OrthoDB" id="9802264at2"/>
<dbReference type="InterPro" id="IPR003439">
    <property type="entry name" value="ABC_transporter-like_ATP-bd"/>
</dbReference>
<dbReference type="Pfam" id="PF00005">
    <property type="entry name" value="ABC_tran"/>
    <property type="match status" value="1"/>
</dbReference>
<dbReference type="PROSITE" id="PS00211">
    <property type="entry name" value="ABC_TRANSPORTER_1"/>
    <property type="match status" value="1"/>
</dbReference>
<accession>A0A4R3JDS5</accession>
<evidence type="ECO:0000256" key="1">
    <source>
        <dbReference type="ARBA" id="ARBA00022741"/>
    </source>
</evidence>
<comment type="caution">
    <text evidence="4">The sequence shown here is derived from an EMBL/GenBank/DDBJ whole genome shotgun (WGS) entry which is preliminary data.</text>
</comment>
<dbReference type="GO" id="GO:0016887">
    <property type="term" value="F:ATP hydrolysis activity"/>
    <property type="evidence" value="ECO:0007669"/>
    <property type="project" value="InterPro"/>
</dbReference>
<dbReference type="PANTHER" id="PTHR43119:SF1">
    <property type="entry name" value="ABC TRANSPORTER DOMAIN-CONTAINING PROTEIN"/>
    <property type="match status" value="1"/>
</dbReference>
<dbReference type="RefSeq" id="WP_132938545.1">
    <property type="nucleotide sequence ID" value="NZ_CP119676.1"/>
</dbReference>
<dbReference type="Gene3D" id="3.40.50.300">
    <property type="entry name" value="P-loop containing nucleotide triphosphate hydrolases"/>
    <property type="match status" value="1"/>
</dbReference>